<evidence type="ECO:0000256" key="1">
    <source>
        <dbReference type="SAM" id="SignalP"/>
    </source>
</evidence>
<keyword evidence="3" id="KW-1185">Reference proteome</keyword>
<dbReference type="EMBL" id="JAINVV010000004">
    <property type="protein sequence ID" value="MBY8822649.1"/>
    <property type="molecule type" value="Genomic_DNA"/>
</dbReference>
<feature type="signal peptide" evidence="1">
    <location>
        <begin position="1"/>
        <end position="26"/>
    </location>
</feature>
<gene>
    <name evidence="2" type="ORF">K7G82_10115</name>
</gene>
<proteinExistence type="predicted"/>
<dbReference type="Proteomes" id="UP000706039">
    <property type="component" value="Unassembled WGS sequence"/>
</dbReference>
<protein>
    <submittedName>
        <fullName evidence="2">Uncharacterized protein</fullName>
    </submittedName>
</protein>
<reference evidence="2 3" key="1">
    <citation type="submission" date="2021-08" db="EMBL/GenBank/DDBJ databases">
        <authorList>
            <person name="Tuo L."/>
        </authorList>
    </citation>
    <scope>NUCLEOTIDE SEQUENCE [LARGE SCALE GENOMIC DNA]</scope>
    <source>
        <strain evidence="2 3">JCM 31229</strain>
    </source>
</reference>
<accession>A0ABS7PNS7</accession>
<dbReference type="RefSeq" id="WP_222989717.1">
    <property type="nucleotide sequence ID" value="NZ_JAINVV010000004.1"/>
</dbReference>
<sequence>MARSVMTGAGMIIAAFGLSVPTIAQSDPPITRSDIDAGKRSIIEYADRGIAENLPEYSKSFEPVGVTLAQFRTTFRWAFYGATIGNCAKFASPGDKENWLAKLDQLELGDGKLATATIRELTKKNGLEYYDWAASDAQADPNQWGVRHFCLINLPAVRELLAELGR</sequence>
<evidence type="ECO:0000313" key="2">
    <source>
        <dbReference type="EMBL" id="MBY8822649.1"/>
    </source>
</evidence>
<feature type="chain" id="PRO_5046033137" evidence="1">
    <location>
        <begin position="27"/>
        <end position="166"/>
    </location>
</feature>
<organism evidence="2 3">
    <name type="scientific">Sphingomonas colocasiae</name>
    <dbReference type="NCBI Taxonomy" id="1848973"/>
    <lineage>
        <taxon>Bacteria</taxon>
        <taxon>Pseudomonadati</taxon>
        <taxon>Pseudomonadota</taxon>
        <taxon>Alphaproteobacteria</taxon>
        <taxon>Sphingomonadales</taxon>
        <taxon>Sphingomonadaceae</taxon>
        <taxon>Sphingomonas</taxon>
    </lineage>
</organism>
<comment type="caution">
    <text evidence="2">The sequence shown here is derived from an EMBL/GenBank/DDBJ whole genome shotgun (WGS) entry which is preliminary data.</text>
</comment>
<evidence type="ECO:0000313" key="3">
    <source>
        <dbReference type="Proteomes" id="UP000706039"/>
    </source>
</evidence>
<name>A0ABS7PNS7_9SPHN</name>
<keyword evidence="1" id="KW-0732">Signal</keyword>